<protein>
    <recommendedName>
        <fullName evidence="1">DNA helicase Pif1-like 2B domain-containing protein</fullName>
    </recommendedName>
</protein>
<feature type="non-terminal residue" evidence="2">
    <location>
        <position position="1"/>
    </location>
</feature>
<dbReference type="AlphaFoldDB" id="A0AA39J4G6"/>
<accession>A0AA39J4G6</accession>
<evidence type="ECO:0000259" key="1">
    <source>
        <dbReference type="Pfam" id="PF21530"/>
    </source>
</evidence>
<dbReference type="EMBL" id="JAUEPS010000162">
    <property type="protein sequence ID" value="KAK0435101.1"/>
    <property type="molecule type" value="Genomic_DNA"/>
</dbReference>
<evidence type="ECO:0000313" key="3">
    <source>
        <dbReference type="Proteomes" id="UP001175211"/>
    </source>
</evidence>
<dbReference type="InterPro" id="IPR049163">
    <property type="entry name" value="Pif1-like_2B_dom"/>
</dbReference>
<dbReference type="GeneID" id="85350103"/>
<reference evidence="2" key="1">
    <citation type="submission" date="2023-06" db="EMBL/GenBank/DDBJ databases">
        <authorList>
            <consortium name="Lawrence Berkeley National Laboratory"/>
            <person name="Ahrendt S."/>
            <person name="Sahu N."/>
            <person name="Indic B."/>
            <person name="Wong-Bajracharya J."/>
            <person name="Merenyi Z."/>
            <person name="Ke H.-M."/>
            <person name="Monk M."/>
            <person name="Kocsube S."/>
            <person name="Drula E."/>
            <person name="Lipzen A."/>
            <person name="Balint B."/>
            <person name="Henrissat B."/>
            <person name="Andreopoulos B."/>
            <person name="Martin F.M."/>
            <person name="Harder C.B."/>
            <person name="Rigling D."/>
            <person name="Ford K.L."/>
            <person name="Foster G.D."/>
            <person name="Pangilinan J."/>
            <person name="Papanicolaou A."/>
            <person name="Barry K."/>
            <person name="LaButti K."/>
            <person name="Viragh M."/>
            <person name="Koriabine M."/>
            <person name="Yan M."/>
            <person name="Riley R."/>
            <person name="Champramary S."/>
            <person name="Plett K.L."/>
            <person name="Tsai I.J."/>
            <person name="Slot J."/>
            <person name="Sipos G."/>
            <person name="Plett J."/>
            <person name="Nagy L.G."/>
            <person name="Grigoriev I.V."/>
        </authorList>
    </citation>
    <scope>NUCLEOTIDE SEQUENCE</scope>
    <source>
        <strain evidence="2">CCBAS 213</strain>
    </source>
</reference>
<sequence length="67" mass="7355">TRHRLGRIPLVIGMPVMFLQNYDVDGGIVNGAAGTLEKIRYWTDDAGLRHAVSCVIRVDDMTSTALP</sequence>
<comment type="caution">
    <text evidence="2">The sequence shown here is derived from an EMBL/GenBank/DDBJ whole genome shotgun (WGS) entry which is preliminary data.</text>
</comment>
<keyword evidence="3" id="KW-1185">Reference proteome</keyword>
<feature type="domain" description="DNA helicase Pif1-like 2B" evidence="1">
    <location>
        <begin position="10"/>
        <end position="35"/>
    </location>
</feature>
<name>A0AA39J4G6_ARMTA</name>
<proteinExistence type="predicted"/>
<gene>
    <name evidence="2" type="ORF">EV420DRAFT_1233050</name>
</gene>
<evidence type="ECO:0000313" key="2">
    <source>
        <dbReference type="EMBL" id="KAK0435101.1"/>
    </source>
</evidence>
<organism evidence="2 3">
    <name type="scientific">Armillaria tabescens</name>
    <name type="common">Ringless honey mushroom</name>
    <name type="synonym">Agaricus tabescens</name>
    <dbReference type="NCBI Taxonomy" id="1929756"/>
    <lineage>
        <taxon>Eukaryota</taxon>
        <taxon>Fungi</taxon>
        <taxon>Dikarya</taxon>
        <taxon>Basidiomycota</taxon>
        <taxon>Agaricomycotina</taxon>
        <taxon>Agaricomycetes</taxon>
        <taxon>Agaricomycetidae</taxon>
        <taxon>Agaricales</taxon>
        <taxon>Marasmiineae</taxon>
        <taxon>Physalacriaceae</taxon>
        <taxon>Desarmillaria</taxon>
    </lineage>
</organism>
<dbReference type="Proteomes" id="UP001175211">
    <property type="component" value="Unassembled WGS sequence"/>
</dbReference>
<dbReference type="RefSeq" id="XP_060321889.1">
    <property type="nucleotide sequence ID" value="XM_060466555.1"/>
</dbReference>
<feature type="non-terminal residue" evidence="2">
    <location>
        <position position="67"/>
    </location>
</feature>
<dbReference type="Pfam" id="PF21530">
    <property type="entry name" value="Pif1_2B_dom"/>
    <property type="match status" value="1"/>
</dbReference>